<evidence type="ECO:0000313" key="6">
    <source>
        <dbReference type="EMBL" id="KAK4257097.1"/>
    </source>
</evidence>
<sequence length="853" mass="97113">MVLEPYFNLFDAIRGVNSSSPQSSRALPRVMNDPRVMSDDDDDDPYDSSSEDRRRLIVVASFLPLNAQQDDSGKWCFSYDEDSISLQLKDGISHDIDVFYVGSLPVHVEKRKQEQVSVELLEEFKCFPIFIPPDTQKQYYDGFCKQYLWPLIHYMMPMNSAYGNHFDEQLWRAYVSVNAKYTDKVIELINDTEDYVWIHDYHLMALPLFLRRRHHRCKLGFFLHSPFPPFEIYKTQPIGVHILKALLNSDLIGFQTFEYAHHFLSCCSQMLGLEYEFKNGYIEIEYFGRKVSITILPSGIHMGRLHSSLNHPSSSVKVREIREKFKGKTLILGVDDLDIFKGIGLKLLAIEQLLLKRPSLRGKLVVVQILNPPKRTGRDVEEANRETYLTAERINEKFGYAGYKPIIVINRPTPFYEKAAYFALAECCIVNAVRDGMNLVPYMYIAYRQGTPEMDEVLHINSDSLHTSALVVSEFIGCSLSLSGAFRVNPWDINAVAEALSSAIDMPVKEKHLSHDIHFRHVSSRDVAYWAGSFMQNLERSCINHHASHCLGLGLSFSFRVMSFPLNYSKLSIEHVVSAYEKTKHRAIFLDFDGTNVPQTSIVETPSSEHISVINDLCNDLKNTVFIVSGRGKFPFSDWFDSCENLGIAAEHGYFIRWDKNSSWETSGSVTDFSWKSIVEPEMRSYSELASGSYIERKESGLAWHYHKDGCFLSNYGSLKAKELLDHLQSVLANEPAVVQKRHDIVEVKPQGITKGIVIEKVLSTLKMKGISVDFVLCIGDDENMFQSMSRQAHGGVLSAEAEIFTCTVEVKPSKAMYFLSDTNEVKSLLQGLVAASGSESKEDYDERREYSS</sequence>
<evidence type="ECO:0000256" key="3">
    <source>
        <dbReference type="ARBA" id="ARBA00022676"/>
    </source>
</evidence>
<dbReference type="NCBIfam" id="TIGR00685">
    <property type="entry name" value="T6PP"/>
    <property type="match status" value="1"/>
</dbReference>
<dbReference type="PANTHER" id="PTHR10788:SF55">
    <property type="entry name" value="ALPHA,ALPHA-TREHALOSE-PHOSPHATE SYNTHASE [UDP-FORMING] 10-RELATED"/>
    <property type="match status" value="1"/>
</dbReference>
<dbReference type="Gene3D" id="3.40.50.1000">
    <property type="entry name" value="HAD superfamily/HAD-like"/>
    <property type="match status" value="2"/>
</dbReference>
<reference evidence="6" key="1">
    <citation type="submission" date="2023-10" db="EMBL/GenBank/DDBJ databases">
        <title>Chromosome-level genome of the transformable northern wattle, Acacia crassicarpa.</title>
        <authorList>
            <person name="Massaro I."/>
            <person name="Sinha N.R."/>
            <person name="Poethig S."/>
            <person name="Leichty A.R."/>
        </authorList>
    </citation>
    <scope>NUCLEOTIDE SEQUENCE</scope>
    <source>
        <strain evidence="6">Acra3RX</strain>
        <tissue evidence="6">Leaf</tissue>
    </source>
</reference>
<dbReference type="GO" id="GO:0016757">
    <property type="term" value="F:glycosyltransferase activity"/>
    <property type="evidence" value="ECO:0007669"/>
    <property type="project" value="UniProtKB-KW"/>
</dbReference>
<dbReference type="SUPFAM" id="SSF56784">
    <property type="entry name" value="HAD-like"/>
    <property type="match status" value="1"/>
</dbReference>
<keyword evidence="4" id="KW-0808">Transferase</keyword>
<name>A0AAE1IT71_9FABA</name>
<dbReference type="InterPro" id="IPR023214">
    <property type="entry name" value="HAD_sf"/>
</dbReference>
<protein>
    <recommendedName>
        <fullName evidence="8">Trehalose-6-phosphate synthase</fullName>
    </recommendedName>
</protein>
<dbReference type="GO" id="GO:0005992">
    <property type="term" value="P:trehalose biosynthetic process"/>
    <property type="evidence" value="ECO:0007669"/>
    <property type="project" value="InterPro"/>
</dbReference>
<evidence type="ECO:0000256" key="2">
    <source>
        <dbReference type="ARBA" id="ARBA00006330"/>
    </source>
</evidence>
<feature type="region of interest" description="Disordered" evidence="5">
    <location>
        <begin position="18"/>
        <end position="50"/>
    </location>
</feature>
<dbReference type="AlphaFoldDB" id="A0AAE1IT71"/>
<dbReference type="Pfam" id="PF02358">
    <property type="entry name" value="Trehalose_PPase"/>
    <property type="match status" value="1"/>
</dbReference>
<dbReference type="Pfam" id="PF00982">
    <property type="entry name" value="Glyco_transf_20"/>
    <property type="match status" value="1"/>
</dbReference>
<comment type="caution">
    <text evidence="6">The sequence shown here is derived from an EMBL/GenBank/DDBJ whole genome shotgun (WGS) entry which is preliminary data.</text>
</comment>
<evidence type="ECO:0000256" key="4">
    <source>
        <dbReference type="ARBA" id="ARBA00022679"/>
    </source>
</evidence>
<dbReference type="GO" id="GO:0004805">
    <property type="term" value="F:trehalose-phosphatase activity"/>
    <property type="evidence" value="ECO:0007669"/>
    <property type="project" value="TreeGrafter"/>
</dbReference>
<dbReference type="FunFam" id="3.40.50.1000:FF:000052">
    <property type="entry name" value="Alpha,alpha-trehalose-phosphate synthase [UDP-forming] 6"/>
    <property type="match status" value="1"/>
</dbReference>
<dbReference type="CDD" id="cd01627">
    <property type="entry name" value="HAD_TPP"/>
    <property type="match status" value="1"/>
</dbReference>
<comment type="similarity">
    <text evidence="1">In the N-terminal section; belongs to the glycosyltransferase 20 family.</text>
</comment>
<dbReference type="NCBIfam" id="TIGR01484">
    <property type="entry name" value="HAD-SF-IIB"/>
    <property type="match status" value="1"/>
</dbReference>
<dbReference type="EMBL" id="JAWXYG010000012">
    <property type="protein sequence ID" value="KAK4257097.1"/>
    <property type="molecule type" value="Genomic_DNA"/>
</dbReference>
<dbReference type="FunFam" id="3.40.50.1000:FF:000054">
    <property type="entry name" value="alpha,alpha-trehalose-phosphate synthase [UDP-forming] 6"/>
    <property type="match status" value="1"/>
</dbReference>
<organism evidence="6 7">
    <name type="scientific">Acacia crassicarpa</name>
    <name type="common">northern wattle</name>
    <dbReference type="NCBI Taxonomy" id="499986"/>
    <lineage>
        <taxon>Eukaryota</taxon>
        <taxon>Viridiplantae</taxon>
        <taxon>Streptophyta</taxon>
        <taxon>Embryophyta</taxon>
        <taxon>Tracheophyta</taxon>
        <taxon>Spermatophyta</taxon>
        <taxon>Magnoliopsida</taxon>
        <taxon>eudicotyledons</taxon>
        <taxon>Gunneridae</taxon>
        <taxon>Pentapetalae</taxon>
        <taxon>rosids</taxon>
        <taxon>fabids</taxon>
        <taxon>Fabales</taxon>
        <taxon>Fabaceae</taxon>
        <taxon>Caesalpinioideae</taxon>
        <taxon>mimosoid clade</taxon>
        <taxon>Acacieae</taxon>
        <taxon>Acacia</taxon>
    </lineage>
</organism>
<gene>
    <name evidence="6" type="ORF">QN277_006730</name>
</gene>
<proteinExistence type="inferred from homology"/>
<dbReference type="Proteomes" id="UP001293593">
    <property type="component" value="Unassembled WGS sequence"/>
</dbReference>
<comment type="similarity">
    <text evidence="2">In the C-terminal section; belongs to the trehalose phosphatase family.</text>
</comment>
<dbReference type="FunFam" id="3.40.50.2000:FF:000010">
    <property type="entry name" value="Alpha,alpha-trehalose-phosphate synthase"/>
    <property type="match status" value="1"/>
</dbReference>
<evidence type="ECO:0000313" key="7">
    <source>
        <dbReference type="Proteomes" id="UP001293593"/>
    </source>
</evidence>
<dbReference type="InterPro" id="IPR036412">
    <property type="entry name" value="HAD-like_sf"/>
</dbReference>
<dbReference type="Gene3D" id="3.40.50.2000">
    <property type="entry name" value="Glycogen Phosphorylase B"/>
    <property type="match status" value="2"/>
</dbReference>
<dbReference type="PANTHER" id="PTHR10788">
    <property type="entry name" value="TREHALOSE-6-PHOSPHATE SYNTHASE"/>
    <property type="match status" value="1"/>
</dbReference>
<dbReference type="InterPro" id="IPR001830">
    <property type="entry name" value="Glyco_trans_20"/>
</dbReference>
<evidence type="ECO:0000256" key="5">
    <source>
        <dbReference type="SAM" id="MobiDB-lite"/>
    </source>
</evidence>
<dbReference type="CDD" id="cd03788">
    <property type="entry name" value="GT20_TPS"/>
    <property type="match status" value="1"/>
</dbReference>
<dbReference type="InterPro" id="IPR006379">
    <property type="entry name" value="HAD-SF_hydro_IIB"/>
</dbReference>
<keyword evidence="7" id="KW-1185">Reference proteome</keyword>
<evidence type="ECO:0008006" key="8">
    <source>
        <dbReference type="Google" id="ProtNLM"/>
    </source>
</evidence>
<dbReference type="FunFam" id="3.40.50.2000:FF:000079">
    <property type="entry name" value="Trehalose-6-phosphate synthase 8"/>
    <property type="match status" value="1"/>
</dbReference>
<dbReference type="SUPFAM" id="SSF53756">
    <property type="entry name" value="UDP-Glycosyltransferase/glycogen phosphorylase"/>
    <property type="match status" value="1"/>
</dbReference>
<dbReference type="InterPro" id="IPR003337">
    <property type="entry name" value="Trehalose_PPase"/>
</dbReference>
<keyword evidence="3" id="KW-0328">Glycosyltransferase</keyword>
<accession>A0AAE1IT71</accession>
<dbReference type="GO" id="GO:0005829">
    <property type="term" value="C:cytosol"/>
    <property type="evidence" value="ECO:0007669"/>
    <property type="project" value="TreeGrafter"/>
</dbReference>
<evidence type="ECO:0000256" key="1">
    <source>
        <dbReference type="ARBA" id="ARBA00005409"/>
    </source>
</evidence>